<dbReference type="EMBL" id="CATOUU010000665">
    <property type="protein sequence ID" value="CAI9939543.1"/>
    <property type="molecule type" value="Genomic_DNA"/>
</dbReference>
<gene>
    <name evidence="1" type="ORF">HINF_LOCUS18829</name>
    <name evidence="2" type="ORF">HINF_LOCUS27188</name>
    <name evidence="3" type="ORF">HINF_LOCUS50681</name>
    <name evidence="4" type="ORF">HINF_LOCUS69879</name>
    <name evidence="5" type="ORF">HINF_LOCUS75005</name>
</gene>
<evidence type="ECO:0000313" key="4">
    <source>
        <dbReference type="EMBL" id="CAL6099012.1"/>
    </source>
</evidence>
<sequence>MNSTIEQIETADLEQRQLLADILYGEQIKFEEQEVNELKSKHVKIYNSIKIVPDCVERVELATFDGTKRFKLPVMDLSKDILYAGDLTEEILMDDFQDSMAELAGEVQMQQKYVKDVVGAIQKIRNMQKIPKNLEHILNSIEAECKTLQ</sequence>
<dbReference type="EMBL" id="CAXDID020000515">
    <property type="protein sequence ID" value="CAL6099012.1"/>
    <property type="molecule type" value="Genomic_DNA"/>
</dbReference>
<comment type="caution">
    <text evidence="2">The sequence shown here is derived from an EMBL/GenBank/DDBJ whole genome shotgun (WGS) entry which is preliminary data.</text>
</comment>
<evidence type="ECO:0000313" key="3">
    <source>
        <dbReference type="EMBL" id="CAL6063116.1"/>
    </source>
</evidence>
<proteinExistence type="predicted"/>
<accession>A0AA86PLY1</accession>
<evidence type="ECO:0000313" key="6">
    <source>
        <dbReference type="Proteomes" id="UP001642409"/>
    </source>
</evidence>
<evidence type="ECO:0000313" key="1">
    <source>
        <dbReference type="EMBL" id="CAI9931184.1"/>
    </source>
</evidence>
<organism evidence="2">
    <name type="scientific">Hexamita inflata</name>
    <dbReference type="NCBI Taxonomy" id="28002"/>
    <lineage>
        <taxon>Eukaryota</taxon>
        <taxon>Metamonada</taxon>
        <taxon>Diplomonadida</taxon>
        <taxon>Hexamitidae</taxon>
        <taxon>Hexamitinae</taxon>
        <taxon>Hexamita</taxon>
    </lineage>
</organism>
<dbReference type="EMBL" id="CATOUU010000475">
    <property type="protein sequence ID" value="CAI9931184.1"/>
    <property type="molecule type" value="Genomic_DNA"/>
</dbReference>
<protein>
    <submittedName>
        <fullName evidence="3">Hypothetical_protein</fullName>
    </submittedName>
</protein>
<dbReference type="Proteomes" id="UP001642409">
    <property type="component" value="Unassembled WGS sequence"/>
</dbReference>
<evidence type="ECO:0000313" key="2">
    <source>
        <dbReference type="EMBL" id="CAI9939543.1"/>
    </source>
</evidence>
<name>A0AA86PLY1_9EUKA</name>
<reference evidence="3 6" key="2">
    <citation type="submission" date="2024-07" db="EMBL/GenBank/DDBJ databases">
        <authorList>
            <person name="Akdeniz Z."/>
        </authorList>
    </citation>
    <scope>NUCLEOTIDE SEQUENCE [LARGE SCALE GENOMIC DNA]</scope>
</reference>
<dbReference type="EMBL" id="CAXDID020000653">
    <property type="protein sequence ID" value="CAL6108518.1"/>
    <property type="molecule type" value="Genomic_DNA"/>
</dbReference>
<dbReference type="AlphaFoldDB" id="A0AA86PLY1"/>
<reference evidence="2" key="1">
    <citation type="submission" date="2023-06" db="EMBL/GenBank/DDBJ databases">
        <authorList>
            <person name="Kurt Z."/>
        </authorList>
    </citation>
    <scope>NUCLEOTIDE SEQUENCE</scope>
</reference>
<keyword evidence="6" id="KW-1185">Reference proteome</keyword>
<dbReference type="EMBL" id="CAXDID020000244">
    <property type="protein sequence ID" value="CAL6063116.1"/>
    <property type="molecule type" value="Genomic_DNA"/>
</dbReference>
<evidence type="ECO:0000313" key="5">
    <source>
        <dbReference type="EMBL" id="CAL6108518.1"/>
    </source>
</evidence>